<dbReference type="Pfam" id="PF10785">
    <property type="entry name" value="NADH-u_ox-rdase"/>
    <property type="match status" value="1"/>
</dbReference>
<evidence type="ECO:0000259" key="2">
    <source>
        <dbReference type="Pfam" id="PF10785"/>
    </source>
</evidence>
<feature type="transmembrane region" description="Helical" evidence="1">
    <location>
        <begin position="27"/>
        <end position="45"/>
    </location>
</feature>
<dbReference type="InterPro" id="IPR019721">
    <property type="entry name" value="NADH-UbQ_OxRdtase_su21_N"/>
</dbReference>
<reference evidence="3" key="1">
    <citation type="submission" date="2019-09" db="EMBL/GenBank/DDBJ databases">
        <title>The Mitochondrial Proteome of the Jakobid, Andalucia godoyi, a Protist With the Most Gene-Rich and Bacteria-Like Mitochondrial Genome.</title>
        <authorList>
            <person name="Gray M.W."/>
            <person name="Burger G."/>
            <person name="Derelle R."/>
            <person name="Klimes V."/>
            <person name="Leger M."/>
            <person name="Sarrasin M."/>
            <person name="Vlcek C."/>
            <person name="Roger A.J."/>
            <person name="Elias M."/>
            <person name="Lang B.F."/>
        </authorList>
    </citation>
    <scope>NUCLEOTIDE SEQUENCE</scope>
    <source>
        <strain evidence="3">And28</strain>
    </source>
</reference>
<dbReference type="AlphaFoldDB" id="A0A8K0F493"/>
<sequence length="95" mass="10044">MEKPSYPVINPAPTVGQTVSNFSFSDWTIAVTCPAAAGVYGYLAGKPLPKQSAVVAALIGGLGGYFLAYQYSSARLMGLKENSREQSKFGIPNPQ</sequence>
<keyword evidence="1" id="KW-0812">Transmembrane</keyword>
<dbReference type="EMBL" id="VRVR01000057">
    <property type="protein sequence ID" value="KAF0852167.1"/>
    <property type="molecule type" value="Genomic_DNA"/>
</dbReference>
<keyword evidence="1" id="KW-1133">Transmembrane helix</keyword>
<feature type="domain" description="NADH-ubiquinone oxidoreductase 21kDa subunit N-terminal" evidence="2">
    <location>
        <begin position="4"/>
        <end position="81"/>
    </location>
</feature>
<dbReference type="PANTHER" id="PTHR34062:SF1">
    <property type="entry name" value="NADH-UBIQUINONE OXIDOREDUCTASE 21KDA SUBUNIT N-TERMINAL DOMAIN-CONTAINING PROTEIN"/>
    <property type="match status" value="1"/>
</dbReference>
<dbReference type="PANTHER" id="PTHR34062">
    <property type="entry name" value="OXIDOREDUCTASE 21 KDA SUBUNIT, PUTATIVE (AFU_ORTHOLOGUE AFUA_4G04750)-RELATED"/>
    <property type="match status" value="1"/>
</dbReference>
<dbReference type="Proteomes" id="UP000799049">
    <property type="component" value="Unassembled WGS sequence"/>
</dbReference>
<protein>
    <submittedName>
        <fullName evidence="3">Mitochondrial Complex I (CI) NADH:ubiquinone oxidoreductase subunit 20.9-kDa/NUXM</fullName>
    </submittedName>
</protein>
<gene>
    <name evidence="3" type="ORF">ANDGO_07321</name>
</gene>
<keyword evidence="4" id="KW-1185">Reference proteome</keyword>
<evidence type="ECO:0000313" key="3">
    <source>
        <dbReference type="EMBL" id="KAF0852167.1"/>
    </source>
</evidence>
<feature type="transmembrane region" description="Helical" evidence="1">
    <location>
        <begin position="52"/>
        <end position="71"/>
    </location>
</feature>
<evidence type="ECO:0000256" key="1">
    <source>
        <dbReference type="SAM" id="Phobius"/>
    </source>
</evidence>
<evidence type="ECO:0000313" key="4">
    <source>
        <dbReference type="Proteomes" id="UP000799049"/>
    </source>
</evidence>
<accession>A0A8K0F493</accession>
<name>A0A8K0F493_ANDGO</name>
<organism evidence="3 4">
    <name type="scientific">Andalucia godoyi</name>
    <name type="common">Flagellate</name>
    <dbReference type="NCBI Taxonomy" id="505711"/>
    <lineage>
        <taxon>Eukaryota</taxon>
        <taxon>Discoba</taxon>
        <taxon>Jakobida</taxon>
        <taxon>Andalucina</taxon>
        <taxon>Andaluciidae</taxon>
        <taxon>Andalucia</taxon>
    </lineage>
</organism>
<dbReference type="OrthoDB" id="196140at2759"/>
<comment type="caution">
    <text evidence="3">The sequence shown here is derived from an EMBL/GenBank/DDBJ whole genome shotgun (WGS) entry which is preliminary data.</text>
</comment>
<proteinExistence type="predicted"/>
<dbReference type="InterPro" id="IPR053229">
    <property type="entry name" value="NADH-Q_oxidrdct_subunit"/>
</dbReference>
<keyword evidence="1" id="KW-0472">Membrane</keyword>